<dbReference type="InterPro" id="IPR003718">
    <property type="entry name" value="OsmC/Ohr_fam"/>
</dbReference>
<dbReference type="Proteomes" id="UP000271678">
    <property type="component" value="Unassembled WGS sequence"/>
</dbReference>
<dbReference type="PANTHER" id="PTHR34352">
    <property type="entry name" value="PROTEIN YHFA"/>
    <property type="match status" value="1"/>
</dbReference>
<dbReference type="Gene3D" id="3.30.300.20">
    <property type="match status" value="1"/>
</dbReference>
<dbReference type="EMBL" id="RJJQ01000007">
    <property type="protein sequence ID" value="RNI22793.1"/>
    <property type="molecule type" value="Genomic_DNA"/>
</dbReference>
<sequence>MTTQPSDAHRAVTITRTAPGKFRAVNARGGIFDFGSGGDEQFTPVEILLAAIAGCTGIDVDIFTSRRSEPTRFEVTAAGDKLRDEQGNHMGPIDITFRLEFPEGDEGDAARAVVPDAIRKSHERLCTVSRTVLLPTEVTAHEAD</sequence>
<evidence type="ECO:0000313" key="2">
    <source>
        <dbReference type="Proteomes" id="UP000271678"/>
    </source>
</evidence>
<dbReference type="InterPro" id="IPR036102">
    <property type="entry name" value="OsmC/Ohrsf"/>
</dbReference>
<reference evidence="1 2" key="1">
    <citation type="submission" date="2018-11" db="EMBL/GenBank/DDBJ databases">
        <title>Draft genome of Simplicispira Flexivirga sp. BO-16.</title>
        <authorList>
            <person name="Im W.T."/>
        </authorList>
    </citation>
    <scope>NUCLEOTIDE SEQUENCE [LARGE SCALE GENOMIC DNA]</scope>
    <source>
        <strain evidence="1 2">BO-16</strain>
    </source>
</reference>
<name>A0A3M9MD81_9MICO</name>
<accession>A0A3M9MD81</accession>
<dbReference type="Pfam" id="PF02566">
    <property type="entry name" value="OsmC"/>
    <property type="match status" value="1"/>
</dbReference>
<dbReference type="RefSeq" id="WP_123270993.1">
    <property type="nucleotide sequence ID" value="NZ_RJJQ01000007.1"/>
</dbReference>
<dbReference type="PANTHER" id="PTHR34352:SF1">
    <property type="entry name" value="PROTEIN YHFA"/>
    <property type="match status" value="1"/>
</dbReference>
<keyword evidence="2" id="KW-1185">Reference proteome</keyword>
<dbReference type="OrthoDB" id="4864805at2"/>
<dbReference type="AlphaFoldDB" id="A0A3M9MD81"/>
<evidence type="ECO:0000313" key="1">
    <source>
        <dbReference type="EMBL" id="RNI22793.1"/>
    </source>
</evidence>
<protein>
    <submittedName>
        <fullName evidence="1">OsmC family peroxiredoxin</fullName>
    </submittedName>
</protein>
<proteinExistence type="predicted"/>
<comment type="caution">
    <text evidence="1">The sequence shown here is derived from an EMBL/GenBank/DDBJ whole genome shotgun (WGS) entry which is preliminary data.</text>
</comment>
<gene>
    <name evidence="1" type="ORF">EFY87_08205</name>
</gene>
<dbReference type="InterPro" id="IPR015946">
    <property type="entry name" value="KH_dom-like_a/b"/>
</dbReference>
<organism evidence="1 2">
    <name type="scientific">Flexivirga caeni</name>
    <dbReference type="NCBI Taxonomy" id="2294115"/>
    <lineage>
        <taxon>Bacteria</taxon>
        <taxon>Bacillati</taxon>
        <taxon>Actinomycetota</taxon>
        <taxon>Actinomycetes</taxon>
        <taxon>Micrococcales</taxon>
        <taxon>Dermacoccaceae</taxon>
        <taxon>Flexivirga</taxon>
    </lineage>
</organism>
<dbReference type="SUPFAM" id="SSF82784">
    <property type="entry name" value="OsmC-like"/>
    <property type="match status" value="1"/>
</dbReference>